<dbReference type="GO" id="GO:0003677">
    <property type="term" value="F:DNA binding"/>
    <property type="evidence" value="ECO:0007669"/>
    <property type="project" value="UniProtKB-KW"/>
</dbReference>
<feature type="zinc finger region" description="C3H1-type" evidence="8">
    <location>
        <begin position="261"/>
        <end position="288"/>
    </location>
</feature>
<feature type="repeat" description="ANK" evidence="7">
    <location>
        <begin position="96"/>
        <end position="131"/>
    </location>
</feature>
<dbReference type="InterPro" id="IPR000571">
    <property type="entry name" value="Znf_CCCH"/>
</dbReference>
<dbReference type="InterPro" id="IPR036770">
    <property type="entry name" value="Ankyrin_rpt-contain_sf"/>
</dbReference>
<dbReference type="SMART" id="SM00248">
    <property type="entry name" value="ANK"/>
    <property type="match status" value="2"/>
</dbReference>
<evidence type="ECO:0000256" key="4">
    <source>
        <dbReference type="ARBA" id="ARBA00022771"/>
    </source>
</evidence>
<feature type="domain" description="C3H1-type" evidence="10">
    <location>
        <begin position="261"/>
        <end position="288"/>
    </location>
</feature>
<dbReference type="GO" id="GO:0005886">
    <property type="term" value="C:plasma membrane"/>
    <property type="evidence" value="ECO:0007669"/>
    <property type="project" value="UniProtKB-SubCell"/>
</dbReference>
<keyword evidence="2 8" id="KW-0479">Metal-binding</keyword>
<dbReference type="PROSITE" id="PS50297">
    <property type="entry name" value="ANK_REP_REGION"/>
    <property type="match status" value="1"/>
</dbReference>
<dbReference type="Gene3D" id="1.25.40.20">
    <property type="entry name" value="Ankyrin repeat-containing domain"/>
    <property type="match status" value="1"/>
</dbReference>
<dbReference type="OMA" id="TTCLNDW"/>
<dbReference type="InterPro" id="IPR057444">
    <property type="entry name" value="Znf-CCCH_AtC3H23-like"/>
</dbReference>
<feature type="compositionally biased region" description="Low complexity" evidence="9">
    <location>
        <begin position="434"/>
        <end position="447"/>
    </location>
</feature>
<dbReference type="GO" id="GO:0006355">
    <property type="term" value="P:regulation of DNA-templated transcription"/>
    <property type="evidence" value="ECO:0007669"/>
    <property type="project" value="UniProtKB-ARBA"/>
</dbReference>
<dbReference type="GO" id="GO:0008270">
    <property type="term" value="F:zinc ion binding"/>
    <property type="evidence" value="ECO:0007669"/>
    <property type="project" value="UniProtKB-KW"/>
</dbReference>
<evidence type="ECO:0000256" key="8">
    <source>
        <dbReference type="PROSITE-ProRule" id="PRU00723"/>
    </source>
</evidence>
<dbReference type="Pfam" id="PF25512">
    <property type="entry name" value="zf-CCCH_AtC3H23"/>
    <property type="match status" value="1"/>
</dbReference>
<evidence type="ECO:0000259" key="10">
    <source>
        <dbReference type="PROSITE" id="PS50103"/>
    </source>
</evidence>
<dbReference type="Proteomes" id="UP000188354">
    <property type="component" value="Chromosome LG02"/>
</dbReference>
<dbReference type="Gramene" id="OIW16507">
    <property type="protein sequence ID" value="OIW16507"/>
    <property type="gene ID" value="TanjilG_32177"/>
</dbReference>
<evidence type="ECO:0000313" key="12">
    <source>
        <dbReference type="Proteomes" id="UP000188354"/>
    </source>
</evidence>
<keyword evidence="12" id="KW-1185">Reference proteome</keyword>
<organism evidence="11 12">
    <name type="scientific">Lupinus angustifolius</name>
    <name type="common">Narrow-leaved blue lupine</name>
    <dbReference type="NCBI Taxonomy" id="3871"/>
    <lineage>
        <taxon>Eukaryota</taxon>
        <taxon>Viridiplantae</taxon>
        <taxon>Streptophyta</taxon>
        <taxon>Embryophyta</taxon>
        <taxon>Tracheophyta</taxon>
        <taxon>Spermatophyta</taxon>
        <taxon>Magnoliopsida</taxon>
        <taxon>eudicotyledons</taxon>
        <taxon>Gunneridae</taxon>
        <taxon>Pentapetalae</taxon>
        <taxon>rosids</taxon>
        <taxon>fabids</taxon>
        <taxon>Fabales</taxon>
        <taxon>Fabaceae</taxon>
        <taxon>Papilionoideae</taxon>
        <taxon>50 kb inversion clade</taxon>
        <taxon>genistoids sensu lato</taxon>
        <taxon>core genistoids</taxon>
        <taxon>Genisteae</taxon>
        <taxon>Lupinus</taxon>
    </lineage>
</organism>
<dbReference type="InterPro" id="IPR002110">
    <property type="entry name" value="Ankyrin_rpt"/>
</dbReference>
<proteinExistence type="predicted"/>
<dbReference type="AlphaFoldDB" id="A0A1J7IN83"/>
<evidence type="ECO:0000313" key="11">
    <source>
        <dbReference type="EMBL" id="OIW16507.1"/>
    </source>
</evidence>
<feature type="region of interest" description="Disordered" evidence="9">
    <location>
        <begin position="434"/>
        <end position="475"/>
    </location>
</feature>
<dbReference type="InterPro" id="IPR045234">
    <property type="entry name" value="Unkempt-like"/>
</dbReference>
<evidence type="ECO:0000256" key="7">
    <source>
        <dbReference type="PROSITE-ProRule" id="PRU00023"/>
    </source>
</evidence>
<dbReference type="SUPFAM" id="SSF48403">
    <property type="entry name" value="Ankyrin repeat"/>
    <property type="match status" value="1"/>
</dbReference>
<keyword evidence="6" id="KW-0238">DNA-binding</keyword>
<dbReference type="PANTHER" id="PTHR14493:SF87">
    <property type="entry name" value="ZINC FINGER CCCH DOMAIN-CONTAINING PROTEIN 66"/>
    <property type="match status" value="1"/>
</dbReference>
<reference evidence="11 12" key="1">
    <citation type="journal article" date="2017" name="Plant Biotechnol. J.">
        <title>A comprehensive draft genome sequence for lupin (Lupinus angustifolius), an emerging health food: insights into plant-microbe interactions and legume evolution.</title>
        <authorList>
            <person name="Hane J.K."/>
            <person name="Ming Y."/>
            <person name="Kamphuis L.G."/>
            <person name="Nelson M.N."/>
            <person name="Garg G."/>
            <person name="Atkins C.A."/>
            <person name="Bayer P.E."/>
            <person name="Bravo A."/>
            <person name="Bringans S."/>
            <person name="Cannon S."/>
            <person name="Edwards D."/>
            <person name="Foley R."/>
            <person name="Gao L.L."/>
            <person name="Harrison M.J."/>
            <person name="Huang W."/>
            <person name="Hurgobin B."/>
            <person name="Li S."/>
            <person name="Liu C.W."/>
            <person name="McGrath A."/>
            <person name="Morahan G."/>
            <person name="Murray J."/>
            <person name="Weller J."/>
            <person name="Jian J."/>
            <person name="Singh K.B."/>
        </authorList>
    </citation>
    <scope>NUCLEOTIDE SEQUENCE [LARGE SCALE GENOMIC DNA]</scope>
    <source>
        <strain evidence="12">cv. Tanjil</strain>
        <tissue evidence="11">Whole plant</tissue>
    </source>
</reference>
<dbReference type="PROSITE" id="PS50103">
    <property type="entry name" value="ZF_C3H1"/>
    <property type="match status" value="1"/>
</dbReference>
<dbReference type="PROSITE" id="PS50088">
    <property type="entry name" value="ANK_REPEAT"/>
    <property type="match status" value="1"/>
</dbReference>
<keyword evidence="3" id="KW-0677">Repeat</keyword>
<evidence type="ECO:0000256" key="2">
    <source>
        <dbReference type="ARBA" id="ARBA00022723"/>
    </source>
</evidence>
<dbReference type="PANTHER" id="PTHR14493">
    <property type="entry name" value="UNKEMPT FAMILY MEMBER"/>
    <property type="match status" value="1"/>
</dbReference>
<keyword evidence="5 8" id="KW-0862">Zinc</keyword>
<evidence type="ECO:0000256" key="3">
    <source>
        <dbReference type="ARBA" id="ARBA00022737"/>
    </source>
</evidence>
<dbReference type="Pfam" id="PF12796">
    <property type="entry name" value="Ank_2"/>
    <property type="match status" value="1"/>
</dbReference>
<evidence type="ECO:0000256" key="6">
    <source>
        <dbReference type="ARBA" id="ARBA00023125"/>
    </source>
</evidence>
<sequence>MVMEEYGRQEGLYHKISALLEFSAVDDLIGFKDAVEKEGHDVDGVGLWYGRRVGSNKVGYEERTPLMIASMFGSLSVLTYILRTGRVDVNRASRSSGDTALHCAVAGGSAASLEIVKLLLDASADVNAVDANGNRPCDLIFSVTNPIFNSRKRLLKTLLDGTHGTYQACLTFEEMVGQIEEQQRQDMKNKPHVSKDGTEKKDYPLDLSLPHIKSGIYSTDEFRMYTFKVKPCSRAYSHDWTECPFVHPGENARRRDPTKYPYSCVPCPEFRKGSCSKGDTCEYGHGIFECWLHPAQYRTRLCKDESACTRKVCFFAHKLEELRPLYASTGSAIPFPRSYSPNTSSLEVGSVSPIAFGSTSVMIPPSSTPPLTPCGASSSMPGAMRQNQPDVAVPTLQLPKSRLKTALTTRNIDLDIKLLELENRRLRQQLMMDDMSSLSSPSNRKNSVPNNSPYFPVSSSGDRAGESNRLSGVKPANLEDSFGSLDPPILSKFHEISFDGAGSLFQSPTGIQMHQNVNQQPQIYSNVIGSLPFRADQSGNAATVAFNSRMAAFSKQSQSYIERSVVNRHSEFSSPATAEAAKYTFSDWGSPDGKLDWAINGEELNKLRKTASFGFQSNNAPLTIATTTTLANIDEPDVSWVHSLVKDDPLLESDQFNVEDQQQQQQQQRQYNLHDGTNVVPAWFVQMYMEQEQMVV</sequence>
<evidence type="ECO:0000256" key="5">
    <source>
        <dbReference type="ARBA" id="ARBA00022833"/>
    </source>
</evidence>
<keyword evidence="7" id="KW-0040">ANK repeat</keyword>
<dbReference type="FunFam" id="3.30.1370.210:FF:000009">
    <property type="entry name" value="Zinc finger CCCH domain-containing protein 66"/>
    <property type="match status" value="1"/>
</dbReference>
<dbReference type="EMBL" id="CM007362">
    <property type="protein sequence ID" value="OIW16507.1"/>
    <property type="molecule type" value="Genomic_DNA"/>
</dbReference>
<accession>A0A1J7IN83</accession>
<dbReference type="SMART" id="SM00356">
    <property type="entry name" value="ZnF_C3H1"/>
    <property type="match status" value="2"/>
</dbReference>
<gene>
    <name evidence="11" type="ORF">TanjilG_32177</name>
</gene>
<keyword evidence="4 8" id="KW-0863">Zinc-finger</keyword>
<feature type="compositionally biased region" description="Polar residues" evidence="9">
    <location>
        <begin position="448"/>
        <end position="461"/>
    </location>
</feature>
<name>A0A1J7IN83_LUPAN</name>
<dbReference type="Gene3D" id="3.30.1370.210">
    <property type="match status" value="1"/>
</dbReference>
<evidence type="ECO:0000256" key="9">
    <source>
        <dbReference type="SAM" id="MobiDB-lite"/>
    </source>
</evidence>
<evidence type="ECO:0000256" key="1">
    <source>
        <dbReference type="ARBA" id="ARBA00004413"/>
    </source>
</evidence>
<comment type="subcellular location">
    <subcellularLocation>
        <location evidence="1">Cell membrane</location>
        <topology evidence="1">Peripheral membrane protein</topology>
        <orientation evidence="1">Cytoplasmic side</orientation>
    </subcellularLocation>
</comment>
<protein>
    <recommendedName>
        <fullName evidence="10">C3H1-type domain-containing protein</fullName>
    </recommendedName>
</protein>